<gene>
    <name evidence="2" type="ORF">BSF38_00590</name>
</gene>
<proteinExistence type="predicted"/>
<feature type="signal peptide" evidence="1">
    <location>
        <begin position="1"/>
        <end position="18"/>
    </location>
</feature>
<organism evidence="2 3">
    <name type="scientific">Paludisphaera borealis</name>
    <dbReference type="NCBI Taxonomy" id="1387353"/>
    <lineage>
        <taxon>Bacteria</taxon>
        <taxon>Pseudomonadati</taxon>
        <taxon>Planctomycetota</taxon>
        <taxon>Planctomycetia</taxon>
        <taxon>Isosphaerales</taxon>
        <taxon>Isosphaeraceae</taxon>
        <taxon>Paludisphaera</taxon>
    </lineage>
</organism>
<protein>
    <submittedName>
        <fullName evidence="2">Uncharacterized protein</fullName>
    </submittedName>
</protein>
<sequence length="289" mass="31670">MRRNVVLLLVGLCASASAQTGESPSATTESDRAIEASKIAAAAVAEYRFSREGEQPALLVLEPKSLLQWSNPVAGSIHGSVFIWTEKGRPEMVATPYKLFGPRFFHLGLEFHSLSTSPIRAERGEAVVWTPTKPGLSFAPVPGAPAPAESPSARLRQMRDLAQQFSARGVKESGIPLHFRLLTQPIHRYASTDPSVRDGGLFAFVEGTDPEVLLLIEARRREGGAFGWDYAIARLNSMALHVEHRGREVWSTPSMPWEIVFGHAEPYTLFLFENHDANSPGFSALAEKP</sequence>
<dbReference type="AlphaFoldDB" id="A0A1U7CJU4"/>
<keyword evidence="1" id="KW-0732">Signal</keyword>
<name>A0A1U7CJU4_9BACT</name>
<evidence type="ECO:0000256" key="1">
    <source>
        <dbReference type="SAM" id="SignalP"/>
    </source>
</evidence>
<dbReference type="OrthoDB" id="279521at2"/>
<reference evidence="3" key="1">
    <citation type="submission" date="2016-12" db="EMBL/GenBank/DDBJ databases">
        <title>Comparative genomics of four Isosphaeraceae planctomycetes: a common pool of plasmids and glycoside hydrolase genes.</title>
        <authorList>
            <person name="Ivanova A."/>
        </authorList>
    </citation>
    <scope>NUCLEOTIDE SEQUENCE [LARGE SCALE GENOMIC DNA]</scope>
    <source>
        <strain evidence="3">PX4</strain>
    </source>
</reference>
<dbReference type="RefSeq" id="WP_145951944.1">
    <property type="nucleotide sequence ID" value="NZ_CP019082.1"/>
</dbReference>
<accession>A0A1U7CJU4</accession>
<evidence type="ECO:0000313" key="2">
    <source>
        <dbReference type="EMBL" id="APW59176.1"/>
    </source>
</evidence>
<evidence type="ECO:0000313" key="3">
    <source>
        <dbReference type="Proteomes" id="UP000186309"/>
    </source>
</evidence>
<feature type="chain" id="PRO_5012933906" evidence="1">
    <location>
        <begin position="19"/>
        <end position="289"/>
    </location>
</feature>
<dbReference type="EMBL" id="CP019082">
    <property type="protein sequence ID" value="APW59176.1"/>
    <property type="molecule type" value="Genomic_DNA"/>
</dbReference>
<keyword evidence="3" id="KW-1185">Reference proteome</keyword>
<dbReference type="Proteomes" id="UP000186309">
    <property type="component" value="Chromosome"/>
</dbReference>
<dbReference type="KEGG" id="pbor:BSF38_00590"/>